<reference evidence="3 7" key="1">
    <citation type="submission" date="2018-09" db="EMBL/GenBank/DDBJ databases">
        <title>Genomic investigation of the strawberry pathogen Phytophthora fragariae indicates pathogenicity is determined by transcriptional variation in three key races.</title>
        <authorList>
            <person name="Adams T.M."/>
            <person name="Armitage A.D."/>
            <person name="Sobczyk M.K."/>
            <person name="Bates H.J."/>
            <person name="Dunwell J.M."/>
            <person name="Nellist C.F."/>
            <person name="Harrison R.J."/>
        </authorList>
    </citation>
    <scope>NUCLEOTIDE SEQUENCE [LARGE SCALE GENOMIC DNA]</scope>
    <source>
        <strain evidence="4 6">NOV-71</strain>
        <strain evidence="2 5">NOV-9</strain>
        <strain evidence="3 7">SCRP245</strain>
    </source>
</reference>
<comment type="caution">
    <text evidence="3">The sequence shown here is derived from an EMBL/GenBank/DDBJ whole genome shotgun (WGS) entry which is preliminary data.</text>
</comment>
<evidence type="ECO:0000256" key="1">
    <source>
        <dbReference type="SAM" id="MobiDB-lite"/>
    </source>
</evidence>
<evidence type="ECO:0000313" key="6">
    <source>
        <dbReference type="Proteomes" id="UP000441208"/>
    </source>
</evidence>
<evidence type="ECO:0000313" key="4">
    <source>
        <dbReference type="EMBL" id="KAE9107090.1"/>
    </source>
</evidence>
<dbReference type="EMBL" id="QXFZ01000716">
    <property type="protein sequence ID" value="KAE9107090.1"/>
    <property type="molecule type" value="Genomic_DNA"/>
</dbReference>
<gene>
    <name evidence="4" type="ORF">PF007_g13167</name>
    <name evidence="2" type="ORF">PF009_g9391</name>
    <name evidence="3" type="ORF">PF011_g8699</name>
</gene>
<accession>A0A6A3L4T1</accession>
<evidence type="ECO:0000313" key="5">
    <source>
        <dbReference type="Proteomes" id="UP000429523"/>
    </source>
</evidence>
<sequence length="161" mass="17463">MVNNAEQSKSGGDPKSEEPLVDGGDAQRKKLTASNDERNEMDEVMKNMRNDAAARDRSRAVIYIATVRPAMAGARYVRTERKGRDEDCASMRGVSVAAVGKAECPAPRSKPASATEPEELTAVDGDPVIDVPAASRAVYCHKTMPTITNFGSGHLRWRTEQ</sequence>
<dbReference type="EMBL" id="QXFW01000416">
    <property type="protein sequence ID" value="KAE9012928.1"/>
    <property type="molecule type" value="Genomic_DNA"/>
</dbReference>
<dbReference type="Proteomes" id="UP000441208">
    <property type="component" value="Unassembled WGS sequence"/>
</dbReference>
<organism evidence="3 7">
    <name type="scientific">Phytophthora fragariae</name>
    <dbReference type="NCBI Taxonomy" id="53985"/>
    <lineage>
        <taxon>Eukaryota</taxon>
        <taxon>Sar</taxon>
        <taxon>Stramenopiles</taxon>
        <taxon>Oomycota</taxon>
        <taxon>Peronosporomycetes</taxon>
        <taxon>Peronosporales</taxon>
        <taxon>Peronosporaceae</taxon>
        <taxon>Phytophthora</taxon>
    </lineage>
</organism>
<dbReference type="EMBL" id="QXGF01000402">
    <property type="protein sequence ID" value="KAE8940802.1"/>
    <property type="molecule type" value="Genomic_DNA"/>
</dbReference>
<name>A0A6A3L4T1_9STRA</name>
<feature type="compositionally biased region" description="Basic and acidic residues" evidence="1">
    <location>
        <begin position="35"/>
        <end position="52"/>
    </location>
</feature>
<feature type="region of interest" description="Disordered" evidence="1">
    <location>
        <begin position="1"/>
        <end position="52"/>
    </location>
</feature>
<evidence type="ECO:0000313" key="3">
    <source>
        <dbReference type="EMBL" id="KAE9012928.1"/>
    </source>
</evidence>
<dbReference type="Proteomes" id="UP000460718">
    <property type="component" value="Unassembled WGS sequence"/>
</dbReference>
<evidence type="ECO:0000313" key="2">
    <source>
        <dbReference type="EMBL" id="KAE8940802.1"/>
    </source>
</evidence>
<feature type="compositionally biased region" description="Polar residues" evidence="1">
    <location>
        <begin position="1"/>
        <end position="10"/>
    </location>
</feature>
<proteinExistence type="predicted"/>
<protein>
    <submittedName>
        <fullName evidence="3">Uncharacterized protein</fullName>
    </submittedName>
</protein>
<dbReference type="AlphaFoldDB" id="A0A6A3L4T1"/>
<evidence type="ECO:0000313" key="7">
    <source>
        <dbReference type="Proteomes" id="UP000460718"/>
    </source>
</evidence>
<dbReference type="Proteomes" id="UP000429523">
    <property type="component" value="Unassembled WGS sequence"/>
</dbReference>